<comment type="caution">
    <text evidence="2">The sequence shown here is derived from an EMBL/GenBank/DDBJ whole genome shotgun (WGS) entry which is preliminary data.</text>
</comment>
<protein>
    <submittedName>
        <fullName evidence="2">Uncharacterized protein</fullName>
    </submittedName>
</protein>
<evidence type="ECO:0000256" key="1">
    <source>
        <dbReference type="SAM" id="MobiDB-lite"/>
    </source>
</evidence>
<evidence type="ECO:0000313" key="2">
    <source>
        <dbReference type="EMBL" id="KAJ8782925.1"/>
    </source>
</evidence>
<dbReference type="EMBL" id="JAIQCJ010002089">
    <property type="protein sequence ID" value="KAJ8782925.1"/>
    <property type="molecule type" value="Genomic_DNA"/>
</dbReference>
<sequence length="189" mass="20461">MAPQGHERLPVTRSRRPRALTSRRDVPPTAQDGCHPLTFRRGSGPPGPQERQAERACPACCRDRPPNCGRAVRRPAIRALTSSRSPPETSGTSSSSRAPLTPAFFSEEGLVHHPHERGGQSPAPQPISAPRSSPVSPSALLHPEVNPSRASLVAQWLGIHLPMQGTRVRALVWEDPTCRGATGPVRHNY</sequence>
<evidence type="ECO:0000313" key="3">
    <source>
        <dbReference type="Proteomes" id="UP001159641"/>
    </source>
</evidence>
<organism evidence="2 3">
    <name type="scientific">Eschrichtius robustus</name>
    <name type="common">California gray whale</name>
    <name type="synonym">Eschrichtius gibbosus</name>
    <dbReference type="NCBI Taxonomy" id="9764"/>
    <lineage>
        <taxon>Eukaryota</taxon>
        <taxon>Metazoa</taxon>
        <taxon>Chordata</taxon>
        <taxon>Craniata</taxon>
        <taxon>Vertebrata</taxon>
        <taxon>Euteleostomi</taxon>
        <taxon>Mammalia</taxon>
        <taxon>Eutheria</taxon>
        <taxon>Laurasiatheria</taxon>
        <taxon>Artiodactyla</taxon>
        <taxon>Whippomorpha</taxon>
        <taxon>Cetacea</taxon>
        <taxon>Mysticeti</taxon>
        <taxon>Eschrichtiidae</taxon>
        <taxon>Eschrichtius</taxon>
    </lineage>
</organism>
<accession>A0AB34GWR7</accession>
<keyword evidence="3" id="KW-1185">Reference proteome</keyword>
<gene>
    <name evidence="2" type="ORF">J1605_009533</name>
</gene>
<name>A0AB34GWR7_ESCRO</name>
<feature type="compositionally biased region" description="Basic and acidic residues" evidence="1">
    <location>
        <begin position="1"/>
        <end position="10"/>
    </location>
</feature>
<dbReference type="Proteomes" id="UP001159641">
    <property type="component" value="Unassembled WGS sequence"/>
</dbReference>
<feature type="compositionally biased region" description="Low complexity" evidence="1">
    <location>
        <begin position="81"/>
        <end position="97"/>
    </location>
</feature>
<feature type="compositionally biased region" description="Basic and acidic residues" evidence="1">
    <location>
        <begin position="109"/>
        <end position="118"/>
    </location>
</feature>
<proteinExistence type="predicted"/>
<feature type="compositionally biased region" description="Low complexity" evidence="1">
    <location>
        <begin position="126"/>
        <end position="138"/>
    </location>
</feature>
<feature type="region of interest" description="Disordered" evidence="1">
    <location>
        <begin position="1"/>
        <end position="143"/>
    </location>
</feature>
<reference evidence="2 3" key="1">
    <citation type="submission" date="2022-11" db="EMBL/GenBank/DDBJ databases">
        <title>Whole genome sequence of Eschrichtius robustus ER-17-0199.</title>
        <authorList>
            <person name="Bruniche-Olsen A."/>
            <person name="Black A.N."/>
            <person name="Fields C.J."/>
            <person name="Walden K."/>
            <person name="Dewoody J.A."/>
        </authorList>
    </citation>
    <scope>NUCLEOTIDE SEQUENCE [LARGE SCALE GENOMIC DNA]</scope>
    <source>
        <strain evidence="2">ER-17-0199</strain>
        <tissue evidence="2">Blubber</tissue>
    </source>
</reference>
<dbReference type="AlphaFoldDB" id="A0AB34GWR7"/>